<accession>V4AC48</accession>
<dbReference type="KEGG" id="lgi:LOTGIDRAFT_175675"/>
<dbReference type="InterPro" id="IPR051694">
    <property type="entry name" value="Immunoregulatory_rcpt-like"/>
</dbReference>
<dbReference type="CTD" id="20243323"/>
<feature type="region of interest" description="Disordered" evidence="5">
    <location>
        <begin position="208"/>
        <end position="228"/>
    </location>
</feature>
<keyword evidence="8" id="KW-1185">Reference proteome</keyword>
<evidence type="ECO:0000256" key="3">
    <source>
        <dbReference type="ARBA" id="ARBA00022989"/>
    </source>
</evidence>
<dbReference type="AlphaFoldDB" id="V4AC48"/>
<protein>
    <recommendedName>
        <fullName evidence="9">Mid2 domain-containing protein</fullName>
    </recommendedName>
</protein>
<feature type="compositionally biased region" description="Low complexity" evidence="5">
    <location>
        <begin position="69"/>
        <end position="91"/>
    </location>
</feature>
<dbReference type="PANTHER" id="PTHR15549">
    <property type="entry name" value="PAIRED IMMUNOGLOBULIN-LIKE TYPE 2 RECEPTOR"/>
    <property type="match status" value="1"/>
</dbReference>
<reference evidence="7 8" key="1">
    <citation type="journal article" date="2013" name="Nature">
        <title>Insights into bilaterian evolution from three spiralian genomes.</title>
        <authorList>
            <person name="Simakov O."/>
            <person name="Marletaz F."/>
            <person name="Cho S.J."/>
            <person name="Edsinger-Gonzales E."/>
            <person name="Havlak P."/>
            <person name="Hellsten U."/>
            <person name="Kuo D.H."/>
            <person name="Larsson T."/>
            <person name="Lv J."/>
            <person name="Arendt D."/>
            <person name="Savage R."/>
            <person name="Osoegawa K."/>
            <person name="de Jong P."/>
            <person name="Grimwood J."/>
            <person name="Chapman J.A."/>
            <person name="Shapiro H."/>
            <person name="Aerts A."/>
            <person name="Otillar R.P."/>
            <person name="Terry A.Y."/>
            <person name="Boore J.L."/>
            <person name="Grigoriev I.V."/>
            <person name="Lindberg D.R."/>
            <person name="Seaver E.C."/>
            <person name="Weisblat D.A."/>
            <person name="Putnam N.H."/>
            <person name="Rokhsar D.S."/>
        </authorList>
    </citation>
    <scope>NUCLEOTIDE SEQUENCE [LARGE SCALE GENOMIC DNA]</scope>
</reference>
<evidence type="ECO:0000256" key="2">
    <source>
        <dbReference type="ARBA" id="ARBA00022692"/>
    </source>
</evidence>
<evidence type="ECO:0008006" key="9">
    <source>
        <dbReference type="Google" id="ProtNLM"/>
    </source>
</evidence>
<evidence type="ECO:0000256" key="1">
    <source>
        <dbReference type="ARBA" id="ARBA00004167"/>
    </source>
</evidence>
<evidence type="ECO:0000256" key="6">
    <source>
        <dbReference type="SAM" id="Phobius"/>
    </source>
</evidence>
<feature type="region of interest" description="Disordered" evidence="5">
    <location>
        <begin position="269"/>
        <end position="314"/>
    </location>
</feature>
<feature type="compositionally biased region" description="Basic and acidic residues" evidence="5">
    <location>
        <begin position="269"/>
        <end position="279"/>
    </location>
</feature>
<proteinExistence type="predicted"/>
<dbReference type="EMBL" id="KB202042">
    <property type="protein sequence ID" value="ESO92680.1"/>
    <property type="molecule type" value="Genomic_DNA"/>
</dbReference>
<dbReference type="RefSeq" id="XP_009056630.1">
    <property type="nucleotide sequence ID" value="XM_009058382.1"/>
</dbReference>
<feature type="transmembrane region" description="Helical" evidence="6">
    <location>
        <begin position="135"/>
        <end position="162"/>
    </location>
</feature>
<feature type="region of interest" description="Disordered" evidence="5">
    <location>
        <begin position="69"/>
        <end position="108"/>
    </location>
</feature>
<keyword evidence="2 6" id="KW-0812">Transmembrane</keyword>
<dbReference type="STRING" id="225164.V4AC48"/>
<evidence type="ECO:0000313" key="8">
    <source>
        <dbReference type="Proteomes" id="UP000030746"/>
    </source>
</evidence>
<evidence type="ECO:0000256" key="5">
    <source>
        <dbReference type="SAM" id="MobiDB-lite"/>
    </source>
</evidence>
<keyword evidence="3 6" id="KW-1133">Transmembrane helix</keyword>
<evidence type="ECO:0000313" key="7">
    <source>
        <dbReference type="EMBL" id="ESO92680.1"/>
    </source>
</evidence>
<feature type="compositionally biased region" description="Polar residues" evidence="5">
    <location>
        <begin position="212"/>
        <end position="221"/>
    </location>
</feature>
<dbReference type="GO" id="GO:0071944">
    <property type="term" value="C:cell periphery"/>
    <property type="evidence" value="ECO:0007669"/>
    <property type="project" value="UniProtKB-ARBA"/>
</dbReference>
<dbReference type="GeneID" id="20243323"/>
<feature type="compositionally biased region" description="Polar residues" evidence="5">
    <location>
        <begin position="92"/>
        <end position="108"/>
    </location>
</feature>
<sequence>MSPDIFYDISGSNQLKIKLEENNCSVNDSLESGIGINSDRGNINITCHNTTVSTQQLCTQTNNTVTTTATSPLTTTSTTTTTTSPATSIVTEPSNTAPTGTNTASSVEISSTIKTLKGTTNSKNNKTTNSTTDDLGIGLIAGIAGGAVVLIILILILIICLVRRKRREKDQYDQPSPARPLPDAGYVTVDISQHDKDNNSSPSAVVIEDSADSVSSRQPATKQGGDGPIQMEIIENDLYVSSDDVMNYESNDDSHINGIPEVEYAVVNKKPDKPLKETSVDSGVSMSSNEPNSDHDQKFVLGPQGDEYTLVTKT</sequence>
<dbReference type="GO" id="GO:0016020">
    <property type="term" value="C:membrane"/>
    <property type="evidence" value="ECO:0007669"/>
    <property type="project" value="UniProtKB-SubCell"/>
</dbReference>
<gene>
    <name evidence="7" type="ORF">LOTGIDRAFT_175675</name>
</gene>
<feature type="compositionally biased region" description="Polar residues" evidence="5">
    <location>
        <begin position="280"/>
        <end position="291"/>
    </location>
</feature>
<keyword evidence="4 6" id="KW-0472">Membrane</keyword>
<dbReference type="HOGENOM" id="CLU_746591_0_0_1"/>
<organism evidence="7 8">
    <name type="scientific">Lottia gigantea</name>
    <name type="common">Giant owl limpet</name>
    <dbReference type="NCBI Taxonomy" id="225164"/>
    <lineage>
        <taxon>Eukaryota</taxon>
        <taxon>Metazoa</taxon>
        <taxon>Spiralia</taxon>
        <taxon>Lophotrochozoa</taxon>
        <taxon>Mollusca</taxon>
        <taxon>Gastropoda</taxon>
        <taxon>Patellogastropoda</taxon>
        <taxon>Lottioidea</taxon>
        <taxon>Lottiidae</taxon>
        <taxon>Lottia</taxon>
    </lineage>
</organism>
<comment type="subcellular location">
    <subcellularLocation>
        <location evidence="1">Membrane</location>
        <topology evidence="1">Single-pass membrane protein</topology>
    </subcellularLocation>
</comment>
<name>V4AC48_LOTGI</name>
<dbReference type="Proteomes" id="UP000030746">
    <property type="component" value="Unassembled WGS sequence"/>
</dbReference>
<evidence type="ECO:0000256" key="4">
    <source>
        <dbReference type="ARBA" id="ARBA00023136"/>
    </source>
</evidence>